<keyword evidence="2" id="KW-0813">Transport</keyword>
<dbReference type="PANTHER" id="PTHR24221:SF470">
    <property type="entry name" value="MITOCHONDRIAL ABC TRANSPORTER ATM"/>
    <property type="match status" value="1"/>
</dbReference>
<dbReference type="InterPro" id="IPR027417">
    <property type="entry name" value="P-loop_NTPase"/>
</dbReference>
<feature type="transmembrane region" description="Helical" evidence="10">
    <location>
        <begin position="105"/>
        <end position="126"/>
    </location>
</feature>
<dbReference type="GeneID" id="19012266"/>
<accession>K8F309</accession>
<dbReference type="GO" id="GO:0005524">
    <property type="term" value="F:ATP binding"/>
    <property type="evidence" value="ECO:0007669"/>
    <property type="project" value="UniProtKB-KW"/>
</dbReference>
<evidence type="ECO:0000256" key="7">
    <source>
        <dbReference type="ARBA" id="ARBA00023136"/>
    </source>
</evidence>
<dbReference type="GO" id="GO:0140359">
    <property type="term" value="F:ABC-type transporter activity"/>
    <property type="evidence" value="ECO:0007669"/>
    <property type="project" value="InterPro"/>
</dbReference>
<evidence type="ECO:0000256" key="10">
    <source>
        <dbReference type="SAM" id="Phobius"/>
    </source>
</evidence>
<feature type="transmembrane region" description="Helical" evidence="10">
    <location>
        <begin position="345"/>
        <end position="364"/>
    </location>
</feature>
<evidence type="ECO:0000256" key="3">
    <source>
        <dbReference type="ARBA" id="ARBA00022692"/>
    </source>
</evidence>
<keyword evidence="6 10" id="KW-1133">Transmembrane helix</keyword>
<dbReference type="GO" id="GO:0005743">
    <property type="term" value="C:mitochondrial inner membrane"/>
    <property type="evidence" value="ECO:0007669"/>
    <property type="project" value="TreeGrafter"/>
</dbReference>
<keyword evidence="14" id="KW-1185">Reference proteome</keyword>
<dbReference type="InterPro" id="IPR017871">
    <property type="entry name" value="ABC_transporter-like_CS"/>
</dbReference>
<dbReference type="Gene3D" id="3.40.50.300">
    <property type="entry name" value="P-loop containing nucleotide triphosphate hydrolases"/>
    <property type="match status" value="1"/>
</dbReference>
<evidence type="ECO:0000256" key="4">
    <source>
        <dbReference type="ARBA" id="ARBA00022741"/>
    </source>
</evidence>
<dbReference type="SUPFAM" id="SSF90123">
    <property type="entry name" value="ABC transporter transmembrane region"/>
    <property type="match status" value="1"/>
</dbReference>
<dbReference type="SMART" id="SM00382">
    <property type="entry name" value="AAA"/>
    <property type="match status" value="1"/>
</dbReference>
<dbReference type="InterPro" id="IPR036640">
    <property type="entry name" value="ABC1_TM_sf"/>
</dbReference>
<dbReference type="AlphaFoldDB" id="K8F309"/>
<comment type="subcellular location">
    <subcellularLocation>
        <location evidence="1">Membrane</location>
        <topology evidence="1">Multi-pass membrane protein</topology>
    </subcellularLocation>
</comment>
<keyword evidence="4" id="KW-0547">Nucleotide-binding</keyword>
<dbReference type="InterPro" id="IPR003593">
    <property type="entry name" value="AAA+_ATPase"/>
</dbReference>
<evidence type="ECO:0000259" key="11">
    <source>
        <dbReference type="PROSITE" id="PS50893"/>
    </source>
</evidence>
<dbReference type="PANTHER" id="PTHR24221">
    <property type="entry name" value="ATP-BINDING CASSETTE SUB-FAMILY B"/>
    <property type="match status" value="1"/>
</dbReference>
<dbReference type="eggNOG" id="KOG0057">
    <property type="taxonomic scope" value="Eukaryota"/>
</dbReference>
<evidence type="ECO:0000256" key="6">
    <source>
        <dbReference type="ARBA" id="ARBA00022989"/>
    </source>
</evidence>
<organism evidence="13 14">
    <name type="scientific">Bathycoccus prasinos</name>
    <dbReference type="NCBI Taxonomy" id="41875"/>
    <lineage>
        <taxon>Eukaryota</taxon>
        <taxon>Viridiplantae</taxon>
        <taxon>Chlorophyta</taxon>
        <taxon>Mamiellophyceae</taxon>
        <taxon>Mamiellales</taxon>
        <taxon>Bathycoccaceae</taxon>
        <taxon>Bathycoccus</taxon>
    </lineage>
</organism>
<name>K8F309_9CHLO</name>
<feature type="domain" description="ABC transporter" evidence="11">
    <location>
        <begin position="454"/>
        <end position="688"/>
    </location>
</feature>
<keyword evidence="7 10" id="KW-0472">Membrane</keyword>
<feature type="domain" description="ABC transmembrane type-1" evidence="12">
    <location>
        <begin position="106"/>
        <end position="409"/>
    </location>
</feature>
<evidence type="ECO:0000256" key="8">
    <source>
        <dbReference type="ARBA" id="ARBA00024363"/>
    </source>
</evidence>
<proteinExistence type="inferred from homology"/>
<keyword evidence="3 10" id="KW-0812">Transmembrane</keyword>
<dbReference type="Gene3D" id="1.20.1560.10">
    <property type="entry name" value="ABC transporter type 1, transmembrane domain"/>
    <property type="match status" value="1"/>
</dbReference>
<dbReference type="PROSITE" id="PS50929">
    <property type="entry name" value="ABC_TM1F"/>
    <property type="match status" value="1"/>
</dbReference>
<keyword evidence="5" id="KW-0067">ATP-binding</keyword>
<protein>
    <submittedName>
        <fullName evidence="13">Heavy metal tolerance protein</fullName>
    </submittedName>
</protein>
<dbReference type="CDD" id="cd18582">
    <property type="entry name" value="ABC_6TM_ATM1_ABCB7"/>
    <property type="match status" value="1"/>
</dbReference>
<dbReference type="SUPFAM" id="SSF52540">
    <property type="entry name" value="P-loop containing nucleoside triphosphate hydrolases"/>
    <property type="match status" value="1"/>
</dbReference>
<dbReference type="OrthoDB" id="6500128at2759"/>
<dbReference type="GO" id="GO:0006879">
    <property type="term" value="P:intracellular iron ion homeostasis"/>
    <property type="evidence" value="ECO:0007669"/>
    <property type="project" value="TreeGrafter"/>
</dbReference>
<sequence>MTRNSSATASFLSSNTNKTVAGACVQRYARPSARAAAAASYGISDSMEEEQKIEKNSSSKSSYFNENDTEDDGPIPMPPKGSDLRTVLPYLLKVAFSRKGTKLRLAFAVIFLVAQKAFGLAVPVYFKFAIDHLTRAAQLPVGPEALQAANMAAMMLCFSGVFKAVSGIATELRVVSFTPVAQAAGRRVALEVFNHVLNLDMQFHLQRRTGALQRIIDRGTRSVSMVFRAVIFTFIPTFVELALVSALLWKAFSWHVVAVVLSTFCCYVWWTMHMTGVSASKRKLANTMDGLSTGKAVDALLNYETVSNFGNVNLESKQYDSLLRGYHEAALGSERASSLLNAGQAVFLSFGMTAALSCAALGVGAGGNASQIGANLANRVGDLVMANGLLLQVWAPLNFLGFFYRELRQSLVDMEAMFEVLSTTSNVKDGTLELPKNKNIDATTTTRSNNGASISFKDVSFEYGNGRKILRNVNLEISPGESIGIVGPSGSGKSTLLRIALRAYDATSGDVFFDGYNVKDLQMKSLRSAVAVVPQDAVLFNDTLEHNVRYGRPNASDEEVERACHAAKLEKTIGDLPDGLKTKVGERGVMLSGGEKQRVAIARAFLKSPRVLVADEATSALDTATESQILESLEEIARDRTSVFVAHRLSTVMKCSRIIVMRDGEIVEQGRHDELVDLNGLYAKMWLAQQAEELSVKLEKEVELGVV</sequence>
<feature type="region of interest" description="Disordered" evidence="9">
    <location>
        <begin position="40"/>
        <end position="81"/>
    </location>
</feature>
<dbReference type="Pfam" id="PF00664">
    <property type="entry name" value="ABC_membrane"/>
    <property type="match status" value="1"/>
</dbReference>
<dbReference type="InterPro" id="IPR011527">
    <property type="entry name" value="ABC1_TM_dom"/>
</dbReference>
<dbReference type="InterPro" id="IPR039421">
    <property type="entry name" value="Type_1_exporter"/>
</dbReference>
<evidence type="ECO:0000256" key="5">
    <source>
        <dbReference type="ARBA" id="ARBA00022840"/>
    </source>
</evidence>
<dbReference type="PROSITE" id="PS50893">
    <property type="entry name" value="ABC_TRANSPORTER_2"/>
    <property type="match status" value="1"/>
</dbReference>
<comment type="similarity">
    <text evidence="8">Belongs to the ABC transporter superfamily. ABCB family. Heavy Metal importer (TC 3.A.1.210) subfamily.</text>
</comment>
<dbReference type="Pfam" id="PF00005">
    <property type="entry name" value="ABC_tran"/>
    <property type="match status" value="1"/>
</dbReference>
<dbReference type="KEGG" id="bpg:Bathy13g00560"/>
<evidence type="ECO:0000313" key="13">
    <source>
        <dbReference type="EMBL" id="CCO19215.1"/>
    </source>
</evidence>
<feature type="transmembrane region" description="Helical" evidence="10">
    <location>
        <begin position="254"/>
        <end position="272"/>
    </location>
</feature>
<reference evidence="13 14" key="1">
    <citation type="submission" date="2011-10" db="EMBL/GenBank/DDBJ databases">
        <authorList>
            <person name="Genoscope - CEA"/>
        </authorList>
    </citation>
    <scope>NUCLEOTIDE SEQUENCE [LARGE SCALE GENOMIC DNA]</scope>
    <source>
        <strain evidence="13 14">RCC 1105</strain>
    </source>
</reference>
<feature type="transmembrane region" description="Helical" evidence="10">
    <location>
        <begin position="146"/>
        <end position="165"/>
    </location>
</feature>
<evidence type="ECO:0000256" key="2">
    <source>
        <dbReference type="ARBA" id="ARBA00022448"/>
    </source>
</evidence>
<evidence type="ECO:0000259" key="12">
    <source>
        <dbReference type="PROSITE" id="PS50929"/>
    </source>
</evidence>
<dbReference type="FunFam" id="3.40.50.300:FF:000287">
    <property type="entry name" value="Multidrug ABC transporter ATP-binding protein"/>
    <property type="match status" value="1"/>
</dbReference>
<feature type="transmembrane region" description="Helical" evidence="10">
    <location>
        <begin position="226"/>
        <end position="248"/>
    </location>
</feature>
<gene>
    <name evidence="13" type="ordered locus">Bathy13g00560</name>
</gene>
<evidence type="ECO:0000256" key="9">
    <source>
        <dbReference type="SAM" id="MobiDB-lite"/>
    </source>
</evidence>
<dbReference type="RefSeq" id="XP_007509412.1">
    <property type="nucleotide sequence ID" value="XM_007509350.1"/>
</dbReference>
<dbReference type="Proteomes" id="UP000198341">
    <property type="component" value="Chromosome 13"/>
</dbReference>
<dbReference type="EMBL" id="FO082266">
    <property type="protein sequence ID" value="CCO19215.1"/>
    <property type="molecule type" value="Genomic_DNA"/>
</dbReference>
<evidence type="ECO:0000256" key="1">
    <source>
        <dbReference type="ARBA" id="ARBA00004141"/>
    </source>
</evidence>
<dbReference type="PROSITE" id="PS00211">
    <property type="entry name" value="ABC_TRANSPORTER_1"/>
    <property type="match status" value="1"/>
</dbReference>
<evidence type="ECO:0000313" key="14">
    <source>
        <dbReference type="Proteomes" id="UP000198341"/>
    </source>
</evidence>
<feature type="transmembrane region" description="Helical" evidence="10">
    <location>
        <begin position="384"/>
        <end position="404"/>
    </location>
</feature>
<dbReference type="GO" id="GO:0016887">
    <property type="term" value="F:ATP hydrolysis activity"/>
    <property type="evidence" value="ECO:0007669"/>
    <property type="project" value="InterPro"/>
</dbReference>
<dbReference type="InterPro" id="IPR003439">
    <property type="entry name" value="ABC_transporter-like_ATP-bd"/>
</dbReference>